<dbReference type="EMBL" id="JFAX01000013">
    <property type="protein sequence ID" value="EXI66837.1"/>
    <property type="molecule type" value="Genomic_DNA"/>
</dbReference>
<proteinExistence type="predicted"/>
<reference evidence="1" key="1">
    <citation type="submission" date="2014-02" db="EMBL/GenBank/DDBJ databases">
        <title>Expanding our view of genomic diversity in Candidatus Accumulibacter clades.</title>
        <authorList>
            <person name="Skennerton C.T."/>
            <person name="Barr J.J."/>
            <person name="Slater F.R."/>
            <person name="Bond P.L."/>
            <person name="Tyson G.W."/>
        </authorList>
    </citation>
    <scope>NUCLEOTIDE SEQUENCE [LARGE SCALE GENOMIC DNA]</scope>
</reference>
<organism evidence="1 2">
    <name type="scientific">Candidatus Accumulibacter adjunctus</name>
    <dbReference type="NCBI Taxonomy" id="1454001"/>
    <lineage>
        <taxon>Bacteria</taxon>
        <taxon>Pseudomonadati</taxon>
        <taxon>Pseudomonadota</taxon>
        <taxon>Betaproteobacteria</taxon>
        <taxon>Candidatus Accumulibacter</taxon>
    </lineage>
</organism>
<dbReference type="STRING" id="1454001.AW08_02424"/>
<evidence type="ECO:0008006" key="3">
    <source>
        <dbReference type="Google" id="ProtNLM"/>
    </source>
</evidence>
<comment type="caution">
    <text evidence="1">The sequence shown here is derived from an EMBL/GenBank/DDBJ whole genome shotgun (WGS) entry which is preliminary data.</text>
</comment>
<dbReference type="Proteomes" id="UP000020218">
    <property type="component" value="Unassembled WGS sequence"/>
</dbReference>
<dbReference type="PATRIC" id="fig|1454001.3.peg.2466"/>
<evidence type="ECO:0000313" key="1">
    <source>
        <dbReference type="EMBL" id="EXI66837.1"/>
    </source>
</evidence>
<keyword evidence="2" id="KW-1185">Reference proteome</keyword>
<gene>
    <name evidence="1" type="ORF">AW08_02424</name>
</gene>
<accession>A0A011NQD1</accession>
<evidence type="ECO:0000313" key="2">
    <source>
        <dbReference type="Proteomes" id="UP000020218"/>
    </source>
</evidence>
<protein>
    <recommendedName>
        <fullName evidence="3">NolW-like domain-containing protein</fullName>
    </recommendedName>
</protein>
<sequence>MSQRRGFCKLWRRLLWLLVLLPALAGAQQELEIISLRHRPLDQVLPALQPLLEAGGTLSGMGDQLFLRASRANREQIRQALAAIDTPARRLLIRVSQDRQAVSREQGGGISGQVVFDRHGRIVQPAAGNNGGTRFEVRRGDSVLVGEAGDWRGSGSSGSTQVVQVIDGGRALIHVGQSLPVPLRQLVFGRHGAVLSEAVVYRDLGQGFYAQPRVVGERVTLEISPQADLLRSRGDGISDTQRLTTTVSGRLGEWIELGGSNQQADFARHGNLHGAVGQASERRSVWLQVEELR</sequence>
<name>A0A011NQD1_9PROT</name>
<dbReference type="AlphaFoldDB" id="A0A011NQD1"/>